<dbReference type="Proteomes" id="UP000314294">
    <property type="component" value="Unassembled WGS sequence"/>
</dbReference>
<keyword evidence="2" id="KW-1185">Reference proteome</keyword>
<sequence>MISPAVSSASSINMSVHWARVKRPGTISSCDGGGVTRTDDLFRLRRGGNLVAKKREQSFTLFS</sequence>
<dbReference type="EMBL" id="SRLO01006274">
    <property type="protein sequence ID" value="TNN28924.1"/>
    <property type="molecule type" value="Genomic_DNA"/>
</dbReference>
<dbReference type="AlphaFoldDB" id="A0A4Z2EKE5"/>
<proteinExistence type="predicted"/>
<protein>
    <submittedName>
        <fullName evidence="1">Uncharacterized protein</fullName>
    </submittedName>
</protein>
<evidence type="ECO:0000313" key="1">
    <source>
        <dbReference type="EMBL" id="TNN28924.1"/>
    </source>
</evidence>
<reference evidence="1 2" key="1">
    <citation type="submission" date="2019-03" db="EMBL/GenBank/DDBJ databases">
        <title>First draft genome of Liparis tanakae, snailfish: a comprehensive survey of snailfish specific genes.</title>
        <authorList>
            <person name="Kim W."/>
            <person name="Song I."/>
            <person name="Jeong J.-H."/>
            <person name="Kim D."/>
            <person name="Kim S."/>
            <person name="Ryu S."/>
            <person name="Song J.Y."/>
            <person name="Lee S.K."/>
        </authorList>
    </citation>
    <scope>NUCLEOTIDE SEQUENCE [LARGE SCALE GENOMIC DNA]</scope>
    <source>
        <tissue evidence="1">Muscle</tissue>
    </source>
</reference>
<comment type="caution">
    <text evidence="1">The sequence shown here is derived from an EMBL/GenBank/DDBJ whole genome shotgun (WGS) entry which is preliminary data.</text>
</comment>
<evidence type="ECO:0000313" key="2">
    <source>
        <dbReference type="Proteomes" id="UP000314294"/>
    </source>
</evidence>
<gene>
    <name evidence="1" type="ORF">EYF80_060926</name>
</gene>
<organism evidence="1 2">
    <name type="scientific">Liparis tanakae</name>
    <name type="common">Tanaka's snailfish</name>
    <dbReference type="NCBI Taxonomy" id="230148"/>
    <lineage>
        <taxon>Eukaryota</taxon>
        <taxon>Metazoa</taxon>
        <taxon>Chordata</taxon>
        <taxon>Craniata</taxon>
        <taxon>Vertebrata</taxon>
        <taxon>Euteleostomi</taxon>
        <taxon>Actinopterygii</taxon>
        <taxon>Neopterygii</taxon>
        <taxon>Teleostei</taxon>
        <taxon>Neoteleostei</taxon>
        <taxon>Acanthomorphata</taxon>
        <taxon>Eupercaria</taxon>
        <taxon>Perciformes</taxon>
        <taxon>Cottioidei</taxon>
        <taxon>Cottales</taxon>
        <taxon>Liparidae</taxon>
        <taxon>Liparis</taxon>
    </lineage>
</organism>
<accession>A0A4Z2EKE5</accession>
<name>A0A4Z2EKE5_9TELE</name>